<sequence length="878" mass="101067">LQKPSFVVVDAGVNVERDKARKFGRHEKKFVLLPYHEQLSNYLDDYFKHIKHGLVISVLVNENRPALRNYILALRKFVEANGFRFSKGDHLKLIQLLYLVMVKKGQWHDVIHYAAKALEKLLNKCYFNHNDLVLEWEPAYDLYYGAAFGKLEDVESNRIRTAIFRLKRFYKPSDSAKIWKRVKVHLAPRYSNKEFCEMALLFLEVRMSTEAGVEVSVDFEKAAPTFCNYAYNCCSSIAFLQCFKSSDLTCADENVDTAGFLIVACSEEQFFSDVMDGVESVGSSRLNQFDDFVVCPSCLRDQVFYSELRCKLVYHNPDFMNWTPLYDIMFTHIIRAMGLCLRDGKIAVPKQFYLTDTDTKLFVEATMQSLLYSLYSKDGKNCHLPAKLLMMLGVLQPGLVLPRFLENVYPAIFAVCEPHRLTQTLDCMFELIYIIACNQDVSTEQRKTEKAMVKEIERCVKYYEDLTADEKSLCLMSARLPLLAELALDRMLEVIQTLSITSPKDSSSQLGSFKDEATKESEEEKVLKKGIDRCVAALFTNTAASITSVSFIDQDLKMAKKVFNFMKTNQFESQLATDMISSLISQMTYASPSFWLPFADHVLRNLRELLTPEWRKFSVEFQSGCNGLWYMLHMLSRIYPENSRYVAERLNRPLSEWVPIREWSKVYDFCETKMAWHVPNDKSKELVEALLTKFLFPTVESLKNKDMDRESLKKAIAILNYGFSGAATCFAMPSSAIFMSPNTILPWYNTNSVNPSTNELDIAVGEHNDIYAYLTTPISRKWQIFVLESQAYVAHMRNVVESPTTLFTSFHLKVFRVLARLTINDYSEVRSETLSVFAELFKEYSIARELIVDDILPVLTNPESTKEQLKVRQVKTLG</sequence>
<dbReference type="InterPro" id="IPR035309">
    <property type="entry name" value="PSME4"/>
</dbReference>
<proteinExistence type="predicted"/>
<evidence type="ECO:0000313" key="3">
    <source>
        <dbReference type="WBParaSite" id="ACAC_0001168201-mRNA-1"/>
    </source>
</evidence>
<dbReference type="GO" id="GO:0070628">
    <property type="term" value="F:proteasome binding"/>
    <property type="evidence" value="ECO:0007669"/>
    <property type="project" value="InterPro"/>
</dbReference>
<evidence type="ECO:0000313" key="2">
    <source>
        <dbReference type="Proteomes" id="UP000035642"/>
    </source>
</evidence>
<reference evidence="3" key="2">
    <citation type="submission" date="2016-04" db="UniProtKB">
        <authorList>
            <consortium name="WormBaseParasite"/>
        </authorList>
    </citation>
    <scope>IDENTIFICATION</scope>
</reference>
<dbReference type="GO" id="GO:0010499">
    <property type="term" value="P:proteasomal ubiquitin-independent protein catabolic process"/>
    <property type="evidence" value="ECO:0007669"/>
    <property type="project" value="TreeGrafter"/>
</dbReference>
<dbReference type="Pfam" id="PF16507">
    <property type="entry name" value="HEAT_PSME4_mid"/>
    <property type="match status" value="2"/>
</dbReference>
<dbReference type="AlphaFoldDB" id="A0A158PC00"/>
<dbReference type="PANTHER" id="PTHR32170:SF4">
    <property type="entry name" value="DUF3437 DOMAIN-CONTAINING PROTEIN-RELATED"/>
    <property type="match status" value="1"/>
</dbReference>
<protein>
    <submittedName>
        <fullName evidence="3">BLM10_mid domain-containing protein</fullName>
    </submittedName>
</protein>
<organism evidence="2 3">
    <name type="scientific">Angiostrongylus cantonensis</name>
    <name type="common">Rat lungworm</name>
    <dbReference type="NCBI Taxonomy" id="6313"/>
    <lineage>
        <taxon>Eukaryota</taxon>
        <taxon>Metazoa</taxon>
        <taxon>Ecdysozoa</taxon>
        <taxon>Nematoda</taxon>
        <taxon>Chromadorea</taxon>
        <taxon>Rhabditida</taxon>
        <taxon>Rhabditina</taxon>
        <taxon>Rhabditomorpha</taxon>
        <taxon>Strongyloidea</taxon>
        <taxon>Metastrongylidae</taxon>
        <taxon>Angiostrongylus</taxon>
    </lineage>
</organism>
<evidence type="ECO:0000259" key="1">
    <source>
        <dbReference type="Pfam" id="PF16507"/>
    </source>
</evidence>
<dbReference type="PANTHER" id="PTHR32170">
    <property type="entry name" value="PROTEASOME ACTIVATOR COMPLEX SUBUNIT 4"/>
    <property type="match status" value="1"/>
</dbReference>
<accession>A0A158PC00</accession>
<dbReference type="SUPFAM" id="SSF48371">
    <property type="entry name" value="ARM repeat"/>
    <property type="match status" value="1"/>
</dbReference>
<dbReference type="GO" id="GO:0016504">
    <property type="term" value="F:peptidase activator activity"/>
    <property type="evidence" value="ECO:0007669"/>
    <property type="project" value="InterPro"/>
</dbReference>
<dbReference type="Proteomes" id="UP000035642">
    <property type="component" value="Unassembled WGS sequence"/>
</dbReference>
<feature type="domain" description="Proteasome activator Blm10 middle HEAT repeats region" evidence="1">
    <location>
        <begin position="345"/>
        <end position="438"/>
    </location>
</feature>
<dbReference type="STRING" id="6313.A0A158PC00"/>
<dbReference type="WBParaSite" id="ACAC_0001168201-mRNA-1">
    <property type="protein sequence ID" value="ACAC_0001168201-mRNA-1"/>
    <property type="gene ID" value="ACAC_0001168201"/>
</dbReference>
<feature type="domain" description="Proteasome activator Blm10 middle HEAT repeats region" evidence="1">
    <location>
        <begin position="630"/>
        <end position="728"/>
    </location>
</feature>
<name>A0A158PC00_ANGCA</name>
<keyword evidence="2" id="KW-1185">Reference proteome</keyword>
<dbReference type="GO" id="GO:0005829">
    <property type="term" value="C:cytosol"/>
    <property type="evidence" value="ECO:0007669"/>
    <property type="project" value="TreeGrafter"/>
</dbReference>
<dbReference type="InterPro" id="IPR032430">
    <property type="entry name" value="Blm10_mid"/>
</dbReference>
<reference evidence="2" key="1">
    <citation type="submission" date="2012-09" db="EMBL/GenBank/DDBJ databases">
        <authorList>
            <person name="Martin A.A."/>
        </authorList>
    </citation>
    <scope>NUCLEOTIDE SEQUENCE</scope>
</reference>
<dbReference type="InterPro" id="IPR016024">
    <property type="entry name" value="ARM-type_fold"/>
</dbReference>
<dbReference type="GO" id="GO:0005634">
    <property type="term" value="C:nucleus"/>
    <property type="evidence" value="ECO:0007669"/>
    <property type="project" value="TreeGrafter"/>
</dbReference>